<proteinExistence type="predicted"/>
<dbReference type="InParanoid" id="B9RY11"/>
<sequence length="55" mass="6140">MRGSIKNEVISLANGSRQVANQGYVPEEKCDVLKSLPFSVSDLKSYHSLRELECL</sequence>
<dbReference type="EMBL" id="EQ973829">
    <property type="protein sequence ID" value="EEF43772.1"/>
    <property type="molecule type" value="Genomic_DNA"/>
</dbReference>
<accession>B9RY11</accession>
<protein>
    <submittedName>
        <fullName evidence="1">Uncharacterized protein</fullName>
    </submittedName>
</protein>
<name>B9RY11_RICCO</name>
<dbReference type="Proteomes" id="UP000008311">
    <property type="component" value="Unassembled WGS sequence"/>
</dbReference>
<evidence type="ECO:0000313" key="2">
    <source>
        <dbReference type="Proteomes" id="UP000008311"/>
    </source>
</evidence>
<dbReference type="AlphaFoldDB" id="B9RY11"/>
<evidence type="ECO:0000313" key="1">
    <source>
        <dbReference type="EMBL" id="EEF43772.1"/>
    </source>
</evidence>
<keyword evidence="2" id="KW-1185">Reference proteome</keyword>
<organism evidence="1 2">
    <name type="scientific">Ricinus communis</name>
    <name type="common">Castor bean</name>
    <dbReference type="NCBI Taxonomy" id="3988"/>
    <lineage>
        <taxon>Eukaryota</taxon>
        <taxon>Viridiplantae</taxon>
        <taxon>Streptophyta</taxon>
        <taxon>Embryophyta</taxon>
        <taxon>Tracheophyta</taxon>
        <taxon>Spermatophyta</taxon>
        <taxon>Magnoliopsida</taxon>
        <taxon>eudicotyledons</taxon>
        <taxon>Gunneridae</taxon>
        <taxon>Pentapetalae</taxon>
        <taxon>rosids</taxon>
        <taxon>fabids</taxon>
        <taxon>Malpighiales</taxon>
        <taxon>Euphorbiaceae</taxon>
        <taxon>Acalyphoideae</taxon>
        <taxon>Acalypheae</taxon>
        <taxon>Ricinus</taxon>
    </lineage>
</organism>
<gene>
    <name evidence="1" type="ORF">RCOM_1307230</name>
</gene>
<reference evidence="2" key="1">
    <citation type="journal article" date="2010" name="Nat. Biotechnol.">
        <title>Draft genome sequence of the oilseed species Ricinus communis.</title>
        <authorList>
            <person name="Chan A.P."/>
            <person name="Crabtree J."/>
            <person name="Zhao Q."/>
            <person name="Lorenzi H."/>
            <person name="Orvis J."/>
            <person name="Puiu D."/>
            <person name="Melake-Berhan A."/>
            <person name="Jones K.M."/>
            <person name="Redman J."/>
            <person name="Chen G."/>
            <person name="Cahoon E.B."/>
            <person name="Gedil M."/>
            <person name="Stanke M."/>
            <person name="Haas B.J."/>
            <person name="Wortman J.R."/>
            <person name="Fraser-Liggett C.M."/>
            <person name="Ravel J."/>
            <person name="Rabinowicz P.D."/>
        </authorList>
    </citation>
    <scope>NUCLEOTIDE SEQUENCE [LARGE SCALE GENOMIC DNA]</scope>
    <source>
        <strain evidence="2">cv. Hale</strain>
    </source>
</reference>